<dbReference type="CDD" id="cd00190">
    <property type="entry name" value="Tryp_SPc"/>
    <property type="match status" value="1"/>
</dbReference>
<keyword evidence="6" id="KW-1205">Fibrinolytic toxin</keyword>
<evidence type="ECO:0000313" key="10">
    <source>
        <dbReference type="EMBL" id="KAG6450188.1"/>
    </source>
</evidence>
<comment type="subcellular location">
    <subcellularLocation>
        <location evidence="1">Secreted</location>
        <location evidence="1">Extracellular space</location>
    </subcellularLocation>
</comment>
<dbReference type="PROSITE" id="PS00134">
    <property type="entry name" value="TRYPSIN_HIS"/>
    <property type="match status" value="1"/>
</dbReference>
<dbReference type="PRINTS" id="PR00722">
    <property type="entry name" value="CHYMOTRYPSIN"/>
</dbReference>
<dbReference type="InterPro" id="IPR001254">
    <property type="entry name" value="Trypsin_dom"/>
</dbReference>
<evidence type="ECO:0000256" key="8">
    <source>
        <dbReference type="SAM" id="SignalP"/>
    </source>
</evidence>
<reference evidence="10" key="2">
    <citation type="submission" date="2020-12" db="EMBL/GenBank/DDBJ databases">
        <authorList>
            <person name="Kanost M."/>
        </authorList>
    </citation>
    <scope>NUCLEOTIDE SEQUENCE</scope>
</reference>
<dbReference type="GO" id="GO:0005576">
    <property type="term" value="C:extracellular region"/>
    <property type="evidence" value="ECO:0007669"/>
    <property type="project" value="UniProtKB-SubCell"/>
</dbReference>
<sequence length="292" mass="30763">MKVFVAILFLASVAFAEDLPLDGNTAYGYLERYGIPRAEKIRAAEEKASKVSRIIGGVDAVPGQLEYQAGLLISLIGLDGTGVCGASLVSPNRLVTAAHCWFDGLRQAWKITVVLGSVRLFSGGTRIDTSVVVMHPNWTPRLARNDIAMIYIPNSVSYSRYIGPIALPDGPELQEAFVGVRAVASGFGLTSDGGDILPSQSLSQVSVNVIANNICSAAFPLIVQPTNICTSGLGGIGTCHGDSGGPLVANRNGRRILIGVTSFGSALGCETLLPSSYARVSSFIAFIKQHMH</sequence>
<gene>
    <name evidence="10" type="ORF">O3G_MSEX006438</name>
</gene>
<dbReference type="EMBL" id="JH668384">
    <property type="protein sequence ID" value="KAG6450188.1"/>
    <property type="molecule type" value="Genomic_DNA"/>
</dbReference>
<keyword evidence="7" id="KW-0378">Hydrolase</keyword>
<evidence type="ECO:0000256" key="2">
    <source>
        <dbReference type="ARBA" id="ARBA00022656"/>
    </source>
</evidence>
<dbReference type="PROSITE" id="PS00135">
    <property type="entry name" value="TRYPSIN_SER"/>
    <property type="match status" value="1"/>
</dbReference>
<dbReference type="PANTHER" id="PTHR24252:SF7">
    <property type="entry name" value="HYALIN"/>
    <property type="match status" value="1"/>
</dbReference>
<comment type="function">
    <text evidence="5">Fibrinolytic activity; shows preferential cleavage of Arg-Gly bonds in all three fibrinogen chains. Contact with the caterpillars causes severe bleeding, due the anticoagulant effect of the protein.</text>
</comment>
<organism evidence="10 11">
    <name type="scientific">Manduca sexta</name>
    <name type="common">Tobacco hawkmoth</name>
    <name type="synonym">Tobacco hornworm</name>
    <dbReference type="NCBI Taxonomy" id="7130"/>
    <lineage>
        <taxon>Eukaryota</taxon>
        <taxon>Metazoa</taxon>
        <taxon>Ecdysozoa</taxon>
        <taxon>Arthropoda</taxon>
        <taxon>Hexapoda</taxon>
        <taxon>Insecta</taxon>
        <taxon>Pterygota</taxon>
        <taxon>Neoptera</taxon>
        <taxon>Endopterygota</taxon>
        <taxon>Lepidoptera</taxon>
        <taxon>Glossata</taxon>
        <taxon>Ditrysia</taxon>
        <taxon>Bombycoidea</taxon>
        <taxon>Sphingidae</taxon>
        <taxon>Sphinginae</taxon>
        <taxon>Sphingini</taxon>
        <taxon>Manduca</taxon>
    </lineage>
</organism>
<keyword evidence="7" id="KW-0720">Serine protease</keyword>
<keyword evidence="11" id="KW-1185">Reference proteome</keyword>
<proteinExistence type="predicted"/>
<protein>
    <recommendedName>
        <fullName evidence="9">Peptidase S1 domain-containing protein</fullName>
    </recommendedName>
</protein>
<name>A0A921Z330_MANSE</name>
<evidence type="ECO:0000256" key="7">
    <source>
        <dbReference type="RuleBase" id="RU363034"/>
    </source>
</evidence>
<evidence type="ECO:0000256" key="1">
    <source>
        <dbReference type="ARBA" id="ARBA00004239"/>
    </source>
</evidence>
<comment type="caution">
    <text evidence="10">The sequence shown here is derived from an EMBL/GenBank/DDBJ whole genome shotgun (WGS) entry which is preliminary data.</text>
</comment>
<feature type="chain" id="PRO_5038324444" description="Peptidase S1 domain-containing protein" evidence="8">
    <location>
        <begin position="17"/>
        <end position="292"/>
    </location>
</feature>
<dbReference type="GO" id="GO:0090729">
    <property type="term" value="F:toxin activity"/>
    <property type="evidence" value="ECO:0007669"/>
    <property type="project" value="UniProtKB-KW"/>
</dbReference>
<evidence type="ECO:0000313" key="11">
    <source>
        <dbReference type="Proteomes" id="UP000791440"/>
    </source>
</evidence>
<evidence type="ECO:0000256" key="5">
    <source>
        <dbReference type="ARBA" id="ARBA00055534"/>
    </source>
</evidence>
<dbReference type="InterPro" id="IPR001314">
    <property type="entry name" value="Peptidase_S1A"/>
</dbReference>
<evidence type="ECO:0000259" key="9">
    <source>
        <dbReference type="PROSITE" id="PS50240"/>
    </source>
</evidence>
<dbReference type="Pfam" id="PF00089">
    <property type="entry name" value="Trypsin"/>
    <property type="match status" value="1"/>
</dbReference>
<dbReference type="PROSITE" id="PS50240">
    <property type="entry name" value="TRYPSIN_DOM"/>
    <property type="match status" value="1"/>
</dbReference>
<dbReference type="GO" id="GO:0006508">
    <property type="term" value="P:proteolysis"/>
    <property type="evidence" value="ECO:0007669"/>
    <property type="project" value="UniProtKB-KW"/>
</dbReference>
<dbReference type="Gene3D" id="2.40.10.10">
    <property type="entry name" value="Trypsin-like serine proteases"/>
    <property type="match status" value="1"/>
</dbReference>
<keyword evidence="7" id="KW-0645">Protease</keyword>
<evidence type="ECO:0000256" key="3">
    <source>
        <dbReference type="ARBA" id="ARBA00023157"/>
    </source>
</evidence>
<dbReference type="AlphaFoldDB" id="A0A921Z330"/>
<evidence type="ECO:0000256" key="6">
    <source>
        <dbReference type="ARBA" id="ARBA00084094"/>
    </source>
</evidence>
<keyword evidence="8" id="KW-0732">Signal</keyword>
<dbReference type="InterPro" id="IPR018114">
    <property type="entry name" value="TRYPSIN_HIS"/>
</dbReference>
<dbReference type="EMBL" id="JH668384">
    <property type="protein sequence ID" value="KAG6450187.1"/>
    <property type="molecule type" value="Genomic_DNA"/>
</dbReference>
<feature type="domain" description="Peptidase S1" evidence="9">
    <location>
        <begin position="54"/>
        <end position="292"/>
    </location>
</feature>
<dbReference type="PANTHER" id="PTHR24252">
    <property type="entry name" value="ACROSIN-RELATED"/>
    <property type="match status" value="1"/>
</dbReference>
<feature type="signal peptide" evidence="8">
    <location>
        <begin position="1"/>
        <end position="16"/>
    </location>
</feature>
<dbReference type="GO" id="GO:0004252">
    <property type="term" value="F:serine-type endopeptidase activity"/>
    <property type="evidence" value="ECO:0007669"/>
    <property type="project" value="InterPro"/>
</dbReference>
<dbReference type="InterPro" id="IPR043504">
    <property type="entry name" value="Peptidase_S1_PA_chymotrypsin"/>
</dbReference>
<keyword evidence="3" id="KW-1015">Disulfide bond</keyword>
<keyword evidence="4" id="KW-1199">Hemostasis impairing toxin</keyword>
<keyword evidence="2" id="KW-0800">Toxin</keyword>
<accession>A0A921Z330</accession>
<reference evidence="10" key="1">
    <citation type="journal article" date="2016" name="Insect Biochem. Mol. Biol.">
        <title>Multifaceted biological insights from a draft genome sequence of the tobacco hornworm moth, Manduca sexta.</title>
        <authorList>
            <person name="Kanost M.R."/>
            <person name="Arrese E.L."/>
            <person name="Cao X."/>
            <person name="Chen Y.R."/>
            <person name="Chellapilla S."/>
            <person name="Goldsmith M.R."/>
            <person name="Grosse-Wilde E."/>
            <person name="Heckel D.G."/>
            <person name="Herndon N."/>
            <person name="Jiang H."/>
            <person name="Papanicolaou A."/>
            <person name="Qu J."/>
            <person name="Soulages J.L."/>
            <person name="Vogel H."/>
            <person name="Walters J."/>
            <person name="Waterhouse R.M."/>
            <person name="Ahn S.J."/>
            <person name="Almeida F.C."/>
            <person name="An C."/>
            <person name="Aqrawi P."/>
            <person name="Bretschneider A."/>
            <person name="Bryant W.B."/>
            <person name="Bucks S."/>
            <person name="Chao H."/>
            <person name="Chevignon G."/>
            <person name="Christen J.M."/>
            <person name="Clarke D.F."/>
            <person name="Dittmer N.T."/>
            <person name="Ferguson L.C.F."/>
            <person name="Garavelou S."/>
            <person name="Gordon K.H.J."/>
            <person name="Gunaratna R.T."/>
            <person name="Han Y."/>
            <person name="Hauser F."/>
            <person name="He Y."/>
            <person name="Heidel-Fischer H."/>
            <person name="Hirsh A."/>
            <person name="Hu Y."/>
            <person name="Jiang H."/>
            <person name="Kalra D."/>
            <person name="Klinner C."/>
            <person name="Konig C."/>
            <person name="Kovar C."/>
            <person name="Kroll A.R."/>
            <person name="Kuwar S.S."/>
            <person name="Lee S.L."/>
            <person name="Lehman R."/>
            <person name="Li K."/>
            <person name="Li Z."/>
            <person name="Liang H."/>
            <person name="Lovelace S."/>
            <person name="Lu Z."/>
            <person name="Mansfield J.H."/>
            <person name="McCulloch K.J."/>
            <person name="Mathew T."/>
            <person name="Morton B."/>
            <person name="Muzny D.M."/>
            <person name="Neunemann D."/>
            <person name="Ongeri F."/>
            <person name="Pauchet Y."/>
            <person name="Pu L.L."/>
            <person name="Pyrousis I."/>
            <person name="Rao X.J."/>
            <person name="Redding A."/>
            <person name="Roesel C."/>
            <person name="Sanchez-Gracia A."/>
            <person name="Schaack S."/>
            <person name="Shukla A."/>
            <person name="Tetreau G."/>
            <person name="Wang Y."/>
            <person name="Xiong G.H."/>
            <person name="Traut W."/>
            <person name="Walsh T.K."/>
            <person name="Worley K.C."/>
            <person name="Wu D."/>
            <person name="Wu W."/>
            <person name="Wu Y.Q."/>
            <person name="Zhang X."/>
            <person name="Zou Z."/>
            <person name="Zucker H."/>
            <person name="Briscoe A.D."/>
            <person name="Burmester T."/>
            <person name="Clem R.J."/>
            <person name="Feyereisen R."/>
            <person name="Grimmelikhuijzen C.J.P."/>
            <person name="Hamodrakas S.J."/>
            <person name="Hansson B.S."/>
            <person name="Huguet E."/>
            <person name="Jermiin L.S."/>
            <person name="Lan Q."/>
            <person name="Lehman H.K."/>
            <person name="Lorenzen M."/>
            <person name="Merzendorfer H."/>
            <person name="Michalopoulos I."/>
            <person name="Morton D.B."/>
            <person name="Muthukrishnan S."/>
            <person name="Oakeshott J.G."/>
            <person name="Palmer W."/>
            <person name="Park Y."/>
            <person name="Passarelli A.L."/>
            <person name="Rozas J."/>
            <person name="Schwartz L.M."/>
            <person name="Smith W."/>
            <person name="Southgate A."/>
            <person name="Vilcinskas A."/>
            <person name="Vogt R."/>
            <person name="Wang P."/>
            <person name="Werren J."/>
            <person name="Yu X.Q."/>
            <person name="Zhou J.J."/>
            <person name="Brown S.J."/>
            <person name="Scherer S.E."/>
            <person name="Richards S."/>
            <person name="Blissard G.W."/>
        </authorList>
    </citation>
    <scope>NUCLEOTIDE SEQUENCE</scope>
</reference>
<evidence type="ECO:0000256" key="4">
    <source>
        <dbReference type="ARBA" id="ARBA00023240"/>
    </source>
</evidence>
<dbReference type="SUPFAM" id="SSF50494">
    <property type="entry name" value="Trypsin-like serine proteases"/>
    <property type="match status" value="1"/>
</dbReference>
<dbReference type="FunFam" id="2.40.10.10:FF:000068">
    <property type="entry name" value="transmembrane protease serine 2"/>
    <property type="match status" value="1"/>
</dbReference>
<dbReference type="InterPro" id="IPR033116">
    <property type="entry name" value="TRYPSIN_SER"/>
</dbReference>
<dbReference type="Proteomes" id="UP000791440">
    <property type="component" value="Unassembled WGS sequence"/>
</dbReference>
<dbReference type="InterPro" id="IPR009003">
    <property type="entry name" value="Peptidase_S1_PA"/>
</dbReference>
<dbReference type="SMART" id="SM00020">
    <property type="entry name" value="Tryp_SPc"/>
    <property type="match status" value="1"/>
</dbReference>